<dbReference type="AlphaFoldDB" id="A0A816A1N8"/>
<keyword evidence="3" id="KW-1185">Reference proteome</keyword>
<dbReference type="Proteomes" id="UP000663832">
    <property type="component" value="Unassembled WGS sequence"/>
</dbReference>
<organism evidence="2 3">
    <name type="scientific">Adineta steineri</name>
    <dbReference type="NCBI Taxonomy" id="433720"/>
    <lineage>
        <taxon>Eukaryota</taxon>
        <taxon>Metazoa</taxon>
        <taxon>Spiralia</taxon>
        <taxon>Gnathifera</taxon>
        <taxon>Rotifera</taxon>
        <taxon>Eurotatoria</taxon>
        <taxon>Bdelloidea</taxon>
        <taxon>Adinetida</taxon>
        <taxon>Adinetidae</taxon>
        <taxon>Adineta</taxon>
    </lineage>
</organism>
<sequence length="126" mass="15159">MFFKLDHRYNKKKADIIPIDCVEQTRTTISIKIQSSTTEINATDNDKKRQAPSFHCQINNIPNQRQKLQEQNYYEQIEITLEDQLKQDNSSEELDDEFERIYMDELERSKKQNDIQYKEFEKSKSC</sequence>
<name>A0A816A1N8_9BILA</name>
<reference evidence="2" key="1">
    <citation type="submission" date="2021-02" db="EMBL/GenBank/DDBJ databases">
        <authorList>
            <person name="Nowell W R."/>
        </authorList>
    </citation>
    <scope>NUCLEOTIDE SEQUENCE</scope>
</reference>
<dbReference type="EMBL" id="CAJNOI010000746">
    <property type="protein sequence ID" value="CAF1339034.1"/>
    <property type="molecule type" value="Genomic_DNA"/>
</dbReference>
<dbReference type="EMBL" id="CAJNOM010001106">
    <property type="protein sequence ID" value="CAF1592214.1"/>
    <property type="molecule type" value="Genomic_DNA"/>
</dbReference>
<accession>A0A816A1N8</accession>
<proteinExistence type="predicted"/>
<gene>
    <name evidence="1" type="ORF">BJG266_LOCUS34308</name>
    <name evidence="2" type="ORF">QVE165_LOCUS51403</name>
</gene>
<dbReference type="Proteomes" id="UP000663877">
    <property type="component" value="Unassembled WGS sequence"/>
</dbReference>
<comment type="caution">
    <text evidence="2">The sequence shown here is derived from an EMBL/GenBank/DDBJ whole genome shotgun (WGS) entry which is preliminary data.</text>
</comment>
<protein>
    <submittedName>
        <fullName evidence="2">Uncharacterized protein</fullName>
    </submittedName>
</protein>
<evidence type="ECO:0000313" key="3">
    <source>
        <dbReference type="Proteomes" id="UP000663832"/>
    </source>
</evidence>
<evidence type="ECO:0000313" key="2">
    <source>
        <dbReference type="EMBL" id="CAF1592214.1"/>
    </source>
</evidence>
<evidence type="ECO:0000313" key="1">
    <source>
        <dbReference type="EMBL" id="CAF1339034.1"/>
    </source>
</evidence>